<proteinExistence type="predicted"/>
<dbReference type="AlphaFoldDB" id="W1P474"/>
<protein>
    <submittedName>
        <fullName evidence="3">Uncharacterized protein</fullName>
    </submittedName>
</protein>
<evidence type="ECO:0000256" key="1">
    <source>
        <dbReference type="SAM" id="Coils"/>
    </source>
</evidence>
<dbReference type="EMBL" id="KI394182">
    <property type="protein sequence ID" value="ERN04657.1"/>
    <property type="molecule type" value="Genomic_DNA"/>
</dbReference>
<dbReference type="Proteomes" id="UP000017836">
    <property type="component" value="Unassembled WGS sequence"/>
</dbReference>
<dbReference type="Gramene" id="ERN04657">
    <property type="protein sequence ID" value="ERN04657"/>
    <property type="gene ID" value="AMTR_s00076p00081190"/>
</dbReference>
<evidence type="ECO:0000313" key="3">
    <source>
        <dbReference type="EMBL" id="ERN04657.1"/>
    </source>
</evidence>
<feature type="compositionally biased region" description="Low complexity" evidence="2">
    <location>
        <begin position="23"/>
        <end position="37"/>
    </location>
</feature>
<sequence length="239" mass="26430">MSIPPAPKTAQKEMGASRVRPPGSSEVSSSGSHTSGGPMASSSLEPRTSARPMMPLGSRNYVLAVPPLDVVGFPVVLRSSSDFKASMVRGMLYSSLQGMRGCSLSELEERMEVFRACVDLADRQSLVQQRTQERARLVSEQDSLSTEVTNLSEELEEVKAEMDELQAWMLSLSACRDTSWEALHQRSCELEQLDFDSAAVTSSDNLIAQEISHLQEEKQTLLRRAEELKAMIEDSLDRF</sequence>
<feature type="region of interest" description="Disordered" evidence="2">
    <location>
        <begin position="1"/>
        <end position="52"/>
    </location>
</feature>
<keyword evidence="1" id="KW-0175">Coiled coil</keyword>
<keyword evidence="4" id="KW-1185">Reference proteome</keyword>
<evidence type="ECO:0000256" key="2">
    <source>
        <dbReference type="SAM" id="MobiDB-lite"/>
    </source>
</evidence>
<feature type="coiled-coil region" evidence="1">
    <location>
        <begin position="211"/>
        <end position="238"/>
    </location>
</feature>
<name>W1P474_AMBTC</name>
<evidence type="ECO:0000313" key="4">
    <source>
        <dbReference type="Proteomes" id="UP000017836"/>
    </source>
</evidence>
<gene>
    <name evidence="3" type="ORF">AMTR_s00076p00081190</name>
</gene>
<accession>W1P474</accession>
<feature type="coiled-coil region" evidence="1">
    <location>
        <begin position="141"/>
        <end position="168"/>
    </location>
</feature>
<reference evidence="4" key="1">
    <citation type="journal article" date="2013" name="Science">
        <title>The Amborella genome and the evolution of flowering plants.</title>
        <authorList>
            <consortium name="Amborella Genome Project"/>
        </authorList>
    </citation>
    <scope>NUCLEOTIDE SEQUENCE [LARGE SCALE GENOMIC DNA]</scope>
</reference>
<dbReference type="HOGENOM" id="CLU_101535_0_0_1"/>
<organism evidence="3 4">
    <name type="scientific">Amborella trichopoda</name>
    <dbReference type="NCBI Taxonomy" id="13333"/>
    <lineage>
        <taxon>Eukaryota</taxon>
        <taxon>Viridiplantae</taxon>
        <taxon>Streptophyta</taxon>
        <taxon>Embryophyta</taxon>
        <taxon>Tracheophyta</taxon>
        <taxon>Spermatophyta</taxon>
        <taxon>Magnoliopsida</taxon>
        <taxon>Amborellales</taxon>
        <taxon>Amborellaceae</taxon>
        <taxon>Amborella</taxon>
    </lineage>
</organism>